<dbReference type="STRING" id="1245748.A0A421D6P3"/>
<dbReference type="EMBL" id="NIDN02000068">
    <property type="protein sequence ID" value="RLL97795.1"/>
    <property type="molecule type" value="Genomic_DNA"/>
</dbReference>
<dbReference type="Pfam" id="PF25540">
    <property type="entry name" value="DUF7923"/>
    <property type="match status" value="1"/>
</dbReference>
<sequence>MGSLLDMASMDDLSSRFNHFLKQDAERAQLIEVRPPSFPLRSPAISLLEIAHSEQVVLRKINEDKGRLDTLTIELEHERESRHRYQLELRDLREQRQRWEQLYNKDPYVAVLVDGDGAIFNNELLQDPRQGAPEAALRLTQAVRNYLKDTPLGSEDVPIVVRIFANLNGLAKSLFHHNAIDYEDKMRVFAEQFTNSRAEFDFVNVGHGKENADSKMRKMFSHFYKNFQCRKIFFAGCHDNGYLHELREYAGEPAKQRIVLLETTPAQPAFTQMGFEMTRFDTVFRTDFLGSPPVPPASLTALRTQPMSAPPADSGVIVQPPIAPPSTVRKESPIVRPATTNAVRTISPAVAPPERQASPAVETVVSSGNGGVSIKYPTYATAGGANGHHNVVIAASAKNKEPRVIYYNSDGQRIDPPNNKPANPSDHRTYSEKCLRIKPKAFCNELFLADGCSRGPNCPQEHEVKLTPGERAVHRWKARGSICTNGPYCENYRCYLSHHCPFGDGCTRGPTCKFKTTRWGDLHHAKVDLEPDTKWVEGNDFPVRVG</sequence>
<evidence type="ECO:0000313" key="6">
    <source>
        <dbReference type="Proteomes" id="UP000215289"/>
    </source>
</evidence>
<protein>
    <recommendedName>
        <fullName evidence="4">C3H1-type domain-containing protein</fullName>
    </recommendedName>
</protein>
<feature type="region of interest" description="Disordered" evidence="3">
    <location>
        <begin position="408"/>
        <end position="428"/>
    </location>
</feature>
<dbReference type="InterPro" id="IPR057654">
    <property type="entry name" value="Znf-CCCH_tandem"/>
</dbReference>
<dbReference type="InterPro" id="IPR057683">
    <property type="entry name" value="DUF7923"/>
</dbReference>
<keyword evidence="6" id="KW-1185">Reference proteome</keyword>
<dbReference type="InterPro" id="IPR000571">
    <property type="entry name" value="Znf_CCCH"/>
</dbReference>
<evidence type="ECO:0000256" key="3">
    <source>
        <dbReference type="SAM" id="MobiDB-lite"/>
    </source>
</evidence>
<evidence type="ECO:0000256" key="1">
    <source>
        <dbReference type="PROSITE-ProRule" id="PRU00723"/>
    </source>
</evidence>
<gene>
    <name evidence="5" type="ORF">CFD26_107275</name>
</gene>
<reference evidence="5 6" key="1">
    <citation type="submission" date="2018-08" db="EMBL/GenBank/DDBJ databases">
        <title>Draft genome sequences of two Aspergillus turcosus clinical strains isolated from bronchoalveolar lavage fluid: one azole-susceptible and the other azole-resistant.</title>
        <authorList>
            <person name="Parent-Michaud M."/>
            <person name="Dufresne P.J."/>
            <person name="Fournier E."/>
            <person name="Martineau C."/>
            <person name="Moreira S."/>
            <person name="Perkins V."/>
            <person name="De Repentigny L."/>
            <person name="Dufresne S.F."/>
        </authorList>
    </citation>
    <scope>NUCLEOTIDE SEQUENCE [LARGE SCALE GENOMIC DNA]</scope>
    <source>
        <strain evidence="5">HMR AF 1038</strain>
    </source>
</reference>
<dbReference type="Pfam" id="PF25543">
    <property type="entry name" value="zf-CCCH_tandem"/>
    <property type="match status" value="1"/>
</dbReference>
<evidence type="ECO:0000259" key="4">
    <source>
        <dbReference type="PROSITE" id="PS50103"/>
    </source>
</evidence>
<dbReference type="PANTHER" id="PTHR37543:SF1">
    <property type="entry name" value="CCCH ZINC FINGER DNA BINDING PROTEIN (AFU_ORTHOLOGUE AFUA_5G12760)"/>
    <property type="match status" value="1"/>
</dbReference>
<dbReference type="AlphaFoldDB" id="A0A421D6P3"/>
<evidence type="ECO:0000313" key="5">
    <source>
        <dbReference type="EMBL" id="RLL97795.1"/>
    </source>
</evidence>
<dbReference type="GO" id="GO:0008270">
    <property type="term" value="F:zinc ion binding"/>
    <property type="evidence" value="ECO:0007669"/>
    <property type="project" value="UniProtKB-KW"/>
</dbReference>
<feature type="domain" description="C3H1-type" evidence="4">
    <location>
        <begin position="437"/>
        <end position="465"/>
    </location>
</feature>
<proteinExistence type="predicted"/>
<organism evidence="5 6">
    <name type="scientific">Aspergillus turcosus</name>
    <dbReference type="NCBI Taxonomy" id="1245748"/>
    <lineage>
        <taxon>Eukaryota</taxon>
        <taxon>Fungi</taxon>
        <taxon>Dikarya</taxon>
        <taxon>Ascomycota</taxon>
        <taxon>Pezizomycotina</taxon>
        <taxon>Eurotiomycetes</taxon>
        <taxon>Eurotiomycetidae</taxon>
        <taxon>Eurotiales</taxon>
        <taxon>Aspergillaceae</taxon>
        <taxon>Aspergillus</taxon>
        <taxon>Aspergillus subgen. Fumigati</taxon>
    </lineage>
</organism>
<dbReference type="Proteomes" id="UP000215289">
    <property type="component" value="Unassembled WGS sequence"/>
</dbReference>
<dbReference type="OrthoDB" id="2270193at2759"/>
<dbReference type="PANTHER" id="PTHR37543">
    <property type="entry name" value="CCCH ZINC FINGER DNA BINDING PROTEIN (AFU_ORTHOLOGUE AFUA_5G12760)"/>
    <property type="match status" value="1"/>
</dbReference>
<evidence type="ECO:0000256" key="2">
    <source>
        <dbReference type="SAM" id="Coils"/>
    </source>
</evidence>
<feature type="zinc finger region" description="C3H1-type" evidence="1">
    <location>
        <begin position="437"/>
        <end position="465"/>
    </location>
</feature>
<keyword evidence="1" id="KW-0862">Zinc</keyword>
<accession>A0A421D6P3</accession>
<keyword evidence="2" id="KW-0175">Coiled coil</keyword>
<feature type="coiled-coil region" evidence="2">
    <location>
        <begin position="75"/>
        <end position="102"/>
    </location>
</feature>
<name>A0A421D6P3_9EURO</name>
<comment type="caution">
    <text evidence="5">The sequence shown here is derived from an EMBL/GenBank/DDBJ whole genome shotgun (WGS) entry which is preliminary data.</text>
</comment>
<keyword evidence="1" id="KW-0863">Zinc-finger</keyword>
<keyword evidence="1" id="KW-0479">Metal-binding</keyword>
<dbReference type="PROSITE" id="PS50103">
    <property type="entry name" value="ZF_C3H1"/>
    <property type="match status" value="1"/>
</dbReference>